<dbReference type="PANTHER" id="PTHR43531:SF14">
    <property type="entry name" value="METHYL-ACCEPTING CHEMOTAXIS PROTEIN I-RELATED"/>
    <property type="match status" value="1"/>
</dbReference>
<name>A0A7W2EEI6_9BURK</name>
<dbReference type="CDD" id="cd19411">
    <property type="entry name" value="MCP2201-like_sensor"/>
    <property type="match status" value="1"/>
</dbReference>
<evidence type="ECO:0000259" key="6">
    <source>
        <dbReference type="PROSITE" id="PS50111"/>
    </source>
</evidence>
<dbReference type="InterPro" id="IPR024478">
    <property type="entry name" value="HlyB_4HB_MCP"/>
</dbReference>
<feature type="transmembrane region" description="Helical" evidence="5">
    <location>
        <begin position="24"/>
        <end position="45"/>
    </location>
</feature>
<sequence>MAKDFYLRCAAAIGKLNIGLRLTMGFALTMVLLVAMIGVALLAMAGMQQRVDNILQDQYRNVTQANEVKYNVAVIHQLLRSAMIAAEYQGESAVAAQIRPIRDRNAALLSGMQANLHAPADKRALDDIVKASRADEANQKELFQLLNAGSLTEAKSLLNATIRLSEQEFVQALQTLVKLQSEHMAQESAQSNAAYFSARSQLLMLGAAALVLGSVGAWLLVRGLLRELGCEPREASRIAASIADGDLSVQIAHRTHAGDSLLSALETMRDKLAALVSQVRQGTEQIATSSAEIAGGNQELSHRTEQQAGALEETAASIEELTGTVKQNADNAHTANDLAIKASTVATEGGNVVGRVVQTMTAINAASAKISDIIGVIDGIAFQTNILALNAAVEAARAGEQGRGFAVVASEVRSLAQRSASAAHEIKALINDSVAQVRLGSTLVADAGVTMTAIVDSVKHVTDIMGDIMAASQEQTSGIEQVNSAIMDIDGVTQQNAALVEQAAAAAASMQDQASRLAELVSIFKLPGETGRRTAAAAAVAPAPARAVRRLA</sequence>
<evidence type="ECO:0000256" key="1">
    <source>
        <dbReference type="ARBA" id="ARBA00004370"/>
    </source>
</evidence>
<dbReference type="Pfam" id="PF00015">
    <property type="entry name" value="MCPsignal"/>
    <property type="match status" value="1"/>
</dbReference>
<evidence type="ECO:0000313" key="7">
    <source>
        <dbReference type="EMBL" id="MBA5604317.1"/>
    </source>
</evidence>
<dbReference type="GO" id="GO:0005886">
    <property type="term" value="C:plasma membrane"/>
    <property type="evidence" value="ECO:0007669"/>
    <property type="project" value="TreeGrafter"/>
</dbReference>
<comment type="similarity">
    <text evidence="3">Belongs to the methyl-accepting chemotaxis (MCP) protein family.</text>
</comment>
<dbReference type="EMBL" id="JACEZS010000001">
    <property type="protein sequence ID" value="MBA5604317.1"/>
    <property type="molecule type" value="Genomic_DNA"/>
</dbReference>
<feature type="transmembrane region" description="Helical" evidence="5">
    <location>
        <begin position="202"/>
        <end position="221"/>
    </location>
</feature>
<reference evidence="7 8" key="1">
    <citation type="submission" date="2020-07" db="EMBL/GenBank/DDBJ databases">
        <title>Novel species isolated from subtropical streams in China.</title>
        <authorList>
            <person name="Lu H."/>
        </authorList>
    </citation>
    <scope>NUCLEOTIDE SEQUENCE [LARGE SCALE GENOMIC DNA]</scope>
    <source>
        <strain evidence="7 8">FT3S</strain>
    </source>
</reference>
<evidence type="ECO:0000313" key="8">
    <source>
        <dbReference type="Proteomes" id="UP000566711"/>
    </source>
</evidence>
<dbReference type="AlphaFoldDB" id="A0A7W2EEI6"/>
<dbReference type="GO" id="GO:0007165">
    <property type="term" value="P:signal transduction"/>
    <property type="evidence" value="ECO:0007669"/>
    <property type="project" value="UniProtKB-KW"/>
</dbReference>
<dbReference type="Proteomes" id="UP000566711">
    <property type="component" value="Unassembled WGS sequence"/>
</dbReference>
<keyword evidence="8" id="KW-1185">Reference proteome</keyword>
<dbReference type="PROSITE" id="PS50111">
    <property type="entry name" value="CHEMOTAXIS_TRANSDUC_2"/>
    <property type="match status" value="1"/>
</dbReference>
<protein>
    <submittedName>
        <fullName evidence="7">MCP four helix bundle domain-containing protein</fullName>
    </submittedName>
</protein>
<comment type="subcellular location">
    <subcellularLocation>
        <location evidence="1">Membrane</location>
    </subcellularLocation>
</comment>
<keyword evidence="4" id="KW-0807">Transducer</keyword>
<dbReference type="FunFam" id="1.10.287.950:FF:000001">
    <property type="entry name" value="Methyl-accepting chemotaxis sensory transducer"/>
    <property type="match status" value="1"/>
</dbReference>
<dbReference type="CDD" id="cd11386">
    <property type="entry name" value="MCP_signal"/>
    <property type="match status" value="1"/>
</dbReference>
<dbReference type="PANTHER" id="PTHR43531">
    <property type="entry name" value="PROTEIN ICFG"/>
    <property type="match status" value="1"/>
</dbReference>
<keyword evidence="5" id="KW-0472">Membrane</keyword>
<dbReference type="InterPro" id="IPR051310">
    <property type="entry name" value="MCP_chemotaxis"/>
</dbReference>
<proteinExistence type="inferred from homology"/>
<comment type="caution">
    <text evidence="7">The sequence shown here is derived from an EMBL/GenBank/DDBJ whole genome shotgun (WGS) entry which is preliminary data.</text>
</comment>
<dbReference type="SMART" id="SM00283">
    <property type="entry name" value="MA"/>
    <property type="match status" value="1"/>
</dbReference>
<dbReference type="RefSeq" id="WP_182213784.1">
    <property type="nucleotide sequence ID" value="NZ_JACEZS010000001.1"/>
</dbReference>
<feature type="domain" description="Methyl-accepting transducer" evidence="6">
    <location>
        <begin position="282"/>
        <end position="511"/>
    </location>
</feature>
<gene>
    <name evidence="7" type="ORF">H3H36_02945</name>
</gene>
<dbReference type="Pfam" id="PF12729">
    <property type="entry name" value="4HB_MCP_1"/>
    <property type="match status" value="1"/>
</dbReference>
<evidence type="ECO:0000256" key="5">
    <source>
        <dbReference type="SAM" id="Phobius"/>
    </source>
</evidence>
<accession>A0A7W2EEI6</accession>
<keyword evidence="5" id="KW-0812">Transmembrane</keyword>
<dbReference type="SUPFAM" id="SSF58104">
    <property type="entry name" value="Methyl-accepting chemotaxis protein (MCP) signaling domain"/>
    <property type="match status" value="1"/>
</dbReference>
<keyword evidence="2" id="KW-0488">Methylation</keyword>
<dbReference type="PRINTS" id="PR00260">
    <property type="entry name" value="CHEMTRNSDUCR"/>
</dbReference>
<keyword evidence="5" id="KW-1133">Transmembrane helix</keyword>
<dbReference type="InterPro" id="IPR047347">
    <property type="entry name" value="YvaQ-like_sensor"/>
</dbReference>
<dbReference type="InterPro" id="IPR004089">
    <property type="entry name" value="MCPsignal_dom"/>
</dbReference>
<dbReference type="GO" id="GO:0004888">
    <property type="term" value="F:transmembrane signaling receptor activity"/>
    <property type="evidence" value="ECO:0007669"/>
    <property type="project" value="InterPro"/>
</dbReference>
<organism evidence="7 8">
    <name type="scientific">Rugamonas fusca</name>
    <dbReference type="NCBI Taxonomy" id="2758568"/>
    <lineage>
        <taxon>Bacteria</taxon>
        <taxon>Pseudomonadati</taxon>
        <taxon>Pseudomonadota</taxon>
        <taxon>Betaproteobacteria</taxon>
        <taxon>Burkholderiales</taxon>
        <taxon>Oxalobacteraceae</taxon>
        <taxon>Telluria group</taxon>
        <taxon>Rugamonas</taxon>
    </lineage>
</organism>
<evidence type="ECO:0000256" key="4">
    <source>
        <dbReference type="PROSITE-ProRule" id="PRU00284"/>
    </source>
</evidence>
<dbReference type="GO" id="GO:0006935">
    <property type="term" value="P:chemotaxis"/>
    <property type="evidence" value="ECO:0007669"/>
    <property type="project" value="InterPro"/>
</dbReference>
<evidence type="ECO:0000256" key="2">
    <source>
        <dbReference type="ARBA" id="ARBA00022481"/>
    </source>
</evidence>
<dbReference type="Gene3D" id="1.10.287.950">
    <property type="entry name" value="Methyl-accepting chemotaxis protein"/>
    <property type="match status" value="1"/>
</dbReference>
<evidence type="ECO:0000256" key="3">
    <source>
        <dbReference type="ARBA" id="ARBA00029447"/>
    </source>
</evidence>
<dbReference type="InterPro" id="IPR004090">
    <property type="entry name" value="Chemotax_Me-accpt_rcpt"/>
</dbReference>